<evidence type="ECO:0000313" key="3">
    <source>
        <dbReference type="Proteomes" id="UP001500221"/>
    </source>
</evidence>
<keyword evidence="1" id="KW-1133">Transmembrane helix</keyword>
<comment type="caution">
    <text evidence="2">The sequence shown here is derived from an EMBL/GenBank/DDBJ whole genome shotgun (WGS) entry which is preliminary data.</text>
</comment>
<dbReference type="Proteomes" id="UP001500221">
    <property type="component" value="Unassembled WGS sequence"/>
</dbReference>
<name>A0ABP9PFQ8_9ACTN</name>
<accession>A0ABP9PFQ8</accession>
<protein>
    <submittedName>
        <fullName evidence="2">Uncharacterized protein</fullName>
    </submittedName>
</protein>
<keyword evidence="1" id="KW-0812">Transmembrane</keyword>
<reference evidence="3" key="1">
    <citation type="journal article" date="2019" name="Int. J. Syst. Evol. Microbiol.">
        <title>The Global Catalogue of Microorganisms (GCM) 10K type strain sequencing project: providing services to taxonomists for standard genome sequencing and annotation.</title>
        <authorList>
            <consortium name="The Broad Institute Genomics Platform"/>
            <consortium name="The Broad Institute Genome Sequencing Center for Infectious Disease"/>
            <person name="Wu L."/>
            <person name="Ma J."/>
        </authorList>
    </citation>
    <scope>NUCLEOTIDE SEQUENCE [LARGE SCALE GENOMIC DNA]</scope>
    <source>
        <strain evidence="3">JCM 18459</strain>
    </source>
</reference>
<keyword evidence="1" id="KW-0472">Membrane</keyword>
<feature type="transmembrane region" description="Helical" evidence="1">
    <location>
        <begin position="136"/>
        <end position="158"/>
    </location>
</feature>
<evidence type="ECO:0000256" key="1">
    <source>
        <dbReference type="SAM" id="Phobius"/>
    </source>
</evidence>
<proteinExistence type="predicted"/>
<gene>
    <name evidence="2" type="ORF">GCM10023340_15850</name>
</gene>
<organism evidence="2 3">
    <name type="scientific">Nocardioides marinquilinus</name>
    <dbReference type="NCBI Taxonomy" id="1210400"/>
    <lineage>
        <taxon>Bacteria</taxon>
        <taxon>Bacillati</taxon>
        <taxon>Actinomycetota</taxon>
        <taxon>Actinomycetes</taxon>
        <taxon>Propionibacteriales</taxon>
        <taxon>Nocardioidaceae</taxon>
        <taxon>Nocardioides</taxon>
    </lineage>
</organism>
<evidence type="ECO:0000313" key="2">
    <source>
        <dbReference type="EMBL" id="GAA5145852.1"/>
    </source>
</evidence>
<keyword evidence="3" id="KW-1185">Reference proteome</keyword>
<sequence>MGRKHQVAVTEASVDGETYRTTCTCTCGWRGESSATGEAPALAAAARVRVDHLLDAHPRQAPIGFLRPRAAARYRHPRSISAPHQRGKRVQRHVACACGWTASARAGSNRGAARVARRRHTNHVTLQTGRTPLRDYAVMVAVVLGAGAVLVAMFAVAMQASGAELGDLASFLE</sequence>
<dbReference type="EMBL" id="BAABKG010000002">
    <property type="protein sequence ID" value="GAA5145852.1"/>
    <property type="molecule type" value="Genomic_DNA"/>
</dbReference>